<keyword evidence="3" id="KW-1185">Reference proteome</keyword>
<dbReference type="SUPFAM" id="SSF56935">
    <property type="entry name" value="Porins"/>
    <property type="match status" value="1"/>
</dbReference>
<reference evidence="2 3" key="1">
    <citation type="journal article" date="2015" name="Stand. Genomic Sci.">
        <title>Genomic Encyclopedia of Bacterial and Archaeal Type Strains, Phase III: the genomes of soil and plant-associated and newly described type strains.</title>
        <authorList>
            <person name="Whitman W.B."/>
            <person name="Woyke T."/>
            <person name="Klenk H.P."/>
            <person name="Zhou Y."/>
            <person name="Lilburn T.G."/>
            <person name="Beck B.J."/>
            <person name="De Vos P."/>
            <person name="Vandamme P."/>
            <person name="Eisen J.A."/>
            <person name="Garrity G."/>
            <person name="Hugenholtz P."/>
            <person name="Kyrpides N.C."/>
        </authorList>
    </citation>
    <scope>NUCLEOTIDE SEQUENCE [LARGE SCALE GENOMIC DNA]</scope>
    <source>
        <strain evidence="2 3">CGMCC 1.7270</strain>
    </source>
</reference>
<sequence length="420" mass="45796">MIKKIILGISLLFSTVILAQEGTASPYSFYGIGDLKFKGTNENRAMGTVGVFVDSIHVNLQNPASYSFLKYTSLTVGGSNTKTTFKTDSQKETADRTSLGYLAVGIPLGRAGVGFGLMPYTAVGYKVANTIVDPEDGLPKSKIFKGEGGLNKVFLGGAYKINPKLSIGMDINYSFGGIETNSIVFVTDPAIALGSRTKNESTYSGFSATMGLYYHTKLKNNLEWSSSFTFSPKSNLKSDNTRNVSTVTYSVTGTEFIGEGTDIEIADSEFKLPSKLSFGTAFGKSKKWFVGTELTFQGKNDAASQGNIPNLGYEGAARFAVGGFYIPKYNSFRNYFDRIVYRAGFRHENTGLVVNNQSVRDTSMSFGFGFPVGTSISNINLGFEYGKRGTTSNGLIQENYFNIHIGLSFSDRWFVKPKYD</sequence>
<dbReference type="RefSeq" id="WP_035116744.1">
    <property type="nucleotide sequence ID" value="NZ_AVBI01000001.1"/>
</dbReference>
<dbReference type="Gene3D" id="2.40.160.60">
    <property type="entry name" value="Outer membrane protein transport protein (OMPP1/FadL/TodX)"/>
    <property type="match status" value="1"/>
</dbReference>
<protein>
    <submittedName>
        <fullName evidence="2">Long-subunit fatty acid transport protein</fullName>
    </submittedName>
</protein>
<keyword evidence="1" id="KW-0732">Signal</keyword>
<feature type="chain" id="PRO_5022048098" evidence="1">
    <location>
        <begin position="20"/>
        <end position="420"/>
    </location>
</feature>
<proteinExistence type="predicted"/>
<organism evidence="2 3">
    <name type="scientific">Flavobacterium cauense R2A-7</name>
    <dbReference type="NCBI Taxonomy" id="1341154"/>
    <lineage>
        <taxon>Bacteria</taxon>
        <taxon>Pseudomonadati</taxon>
        <taxon>Bacteroidota</taxon>
        <taxon>Flavobacteriia</taxon>
        <taxon>Flavobacteriales</taxon>
        <taxon>Flavobacteriaceae</taxon>
        <taxon>Flavobacterium</taxon>
    </lineage>
</organism>
<dbReference type="OrthoDB" id="1491239at2"/>
<accession>A0A562LS62</accession>
<comment type="caution">
    <text evidence="2">The sequence shown here is derived from an EMBL/GenBank/DDBJ whole genome shotgun (WGS) entry which is preliminary data.</text>
</comment>
<dbReference type="STRING" id="1341154.FCR2A7T_01130"/>
<name>A0A562LS62_9FLAO</name>
<gene>
    <name evidence="2" type="ORF">IP98_02213</name>
</gene>
<evidence type="ECO:0000313" key="3">
    <source>
        <dbReference type="Proteomes" id="UP000319848"/>
    </source>
</evidence>
<dbReference type="Proteomes" id="UP000319848">
    <property type="component" value="Unassembled WGS sequence"/>
</dbReference>
<feature type="signal peptide" evidence="1">
    <location>
        <begin position="1"/>
        <end position="19"/>
    </location>
</feature>
<evidence type="ECO:0000256" key="1">
    <source>
        <dbReference type="SAM" id="SignalP"/>
    </source>
</evidence>
<dbReference type="AlphaFoldDB" id="A0A562LS62"/>
<dbReference type="EMBL" id="VLKQ01000010">
    <property type="protein sequence ID" value="TWI10403.1"/>
    <property type="molecule type" value="Genomic_DNA"/>
</dbReference>
<evidence type="ECO:0000313" key="2">
    <source>
        <dbReference type="EMBL" id="TWI10403.1"/>
    </source>
</evidence>